<dbReference type="EMBL" id="SROY01000003">
    <property type="protein sequence ID" value="TLX21505.1"/>
    <property type="molecule type" value="Genomic_DNA"/>
</dbReference>
<organism evidence="1 2">
    <name type="scientific">Thermomonas fusca</name>
    <dbReference type="NCBI Taxonomy" id="215690"/>
    <lineage>
        <taxon>Bacteria</taxon>
        <taxon>Pseudomonadati</taxon>
        <taxon>Pseudomonadota</taxon>
        <taxon>Gammaproteobacteria</taxon>
        <taxon>Lysobacterales</taxon>
        <taxon>Lysobacteraceae</taxon>
        <taxon>Thermomonas</taxon>
    </lineage>
</organism>
<dbReference type="PANTHER" id="PTHR35175:SF2">
    <property type="entry name" value="DUF1289 DOMAIN-CONTAINING PROTEIN"/>
    <property type="match status" value="1"/>
</dbReference>
<protein>
    <submittedName>
        <fullName evidence="1">DUF1289 domain-containing protein</fullName>
    </submittedName>
</protein>
<sequence>MSDLFRAVLSPCTGVCTLDEAGLCRGCRRTGNEIAAWTTLGDAARLHLMDVILPARPAAAEDA</sequence>
<evidence type="ECO:0000313" key="2">
    <source>
        <dbReference type="Proteomes" id="UP000308508"/>
    </source>
</evidence>
<dbReference type="InterPro" id="IPR010710">
    <property type="entry name" value="DUF1289"/>
</dbReference>
<evidence type="ECO:0000313" key="1">
    <source>
        <dbReference type="EMBL" id="TLX21505.1"/>
    </source>
</evidence>
<dbReference type="STRING" id="1123377.GCA_000423885_02251"/>
<gene>
    <name evidence="1" type="ORF">E5S66_08195</name>
</gene>
<dbReference type="Pfam" id="PF06945">
    <property type="entry name" value="DUF1289"/>
    <property type="match status" value="1"/>
</dbReference>
<dbReference type="AlphaFoldDB" id="A0A5R9PDE6"/>
<reference evidence="1 2" key="1">
    <citation type="submission" date="2019-04" db="EMBL/GenBank/DDBJ databases">
        <authorList>
            <person name="Grouzdev D.S."/>
            <person name="Nazina T.N."/>
        </authorList>
    </citation>
    <scope>NUCLEOTIDE SEQUENCE [LARGE SCALE GENOMIC DNA]</scope>
    <source>
        <strain evidence="1 2">SHC 3-19</strain>
    </source>
</reference>
<keyword evidence="2" id="KW-1185">Reference proteome</keyword>
<dbReference type="PANTHER" id="PTHR35175">
    <property type="entry name" value="DUF1289 DOMAIN-CONTAINING PROTEIN"/>
    <property type="match status" value="1"/>
</dbReference>
<dbReference type="Proteomes" id="UP000308508">
    <property type="component" value="Unassembled WGS sequence"/>
</dbReference>
<proteinExistence type="predicted"/>
<comment type="caution">
    <text evidence="1">The sequence shown here is derived from an EMBL/GenBank/DDBJ whole genome shotgun (WGS) entry which is preliminary data.</text>
</comment>
<accession>A0A5R9PDE6</accession>
<name>A0A5R9PDE6_9GAMM</name>